<gene>
    <name evidence="3" type="ORF">PAPYR_1144</name>
</gene>
<comment type="caution">
    <text evidence="3">The sequence shown here is derived from an EMBL/GenBank/DDBJ whole genome shotgun (WGS) entry which is preliminary data.</text>
</comment>
<evidence type="ECO:0000256" key="1">
    <source>
        <dbReference type="SAM" id="MobiDB-lite"/>
    </source>
</evidence>
<dbReference type="Proteomes" id="UP001141327">
    <property type="component" value="Unassembled WGS sequence"/>
</dbReference>
<protein>
    <recommendedName>
        <fullName evidence="5">Chromo domain-containing protein</fullName>
    </recommendedName>
</protein>
<feature type="signal peptide" evidence="2">
    <location>
        <begin position="1"/>
        <end position="16"/>
    </location>
</feature>
<feature type="compositionally biased region" description="Basic and acidic residues" evidence="1">
    <location>
        <begin position="303"/>
        <end position="312"/>
    </location>
</feature>
<keyword evidence="2" id="KW-0732">Signal</keyword>
<feature type="chain" id="PRO_5047402342" description="Chromo domain-containing protein" evidence="2">
    <location>
        <begin position="17"/>
        <end position="339"/>
    </location>
</feature>
<dbReference type="EMBL" id="JAPMOS010000003">
    <property type="protein sequence ID" value="KAJ4462493.1"/>
    <property type="molecule type" value="Genomic_DNA"/>
</dbReference>
<evidence type="ECO:0000313" key="4">
    <source>
        <dbReference type="Proteomes" id="UP001141327"/>
    </source>
</evidence>
<feature type="compositionally biased region" description="Pro residues" evidence="1">
    <location>
        <begin position="130"/>
        <end position="141"/>
    </location>
</feature>
<evidence type="ECO:0000313" key="3">
    <source>
        <dbReference type="EMBL" id="KAJ4462493.1"/>
    </source>
</evidence>
<feature type="compositionally biased region" description="Basic residues" evidence="1">
    <location>
        <begin position="323"/>
        <end position="339"/>
    </location>
</feature>
<keyword evidence="4" id="KW-1185">Reference proteome</keyword>
<evidence type="ECO:0000256" key="2">
    <source>
        <dbReference type="SAM" id="SignalP"/>
    </source>
</evidence>
<feature type="region of interest" description="Disordered" evidence="1">
    <location>
        <begin position="71"/>
        <end position="162"/>
    </location>
</feature>
<reference evidence="3" key="1">
    <citation type="journal article" date="2022" name="bioRxiv">
        <title>Genomics of Preaxostyla Flagellates Illuminates Evolutionary Transitions and the Path Towards Mitochondrial Loss.</title>
        <authorList>
            <person name="Novak L.V.F."/>
            <person name="Treitli S.C."/>
            <person name="Pyrih J."/>
            <person name="Halakuc P."/>
            <person name="Pipaliya S.V."/>
            <person name="Vacek V."/>
            <person name="Brzon O."/>
            <person name="Soukal P."/>
            <person name="Eme L."/>
            <person name="Dacks J.B."/>
            <person name="Karnkowska A."/>
            <person name="Elias M."/>
            <person name="Hampl V."/>
        </authorList>
    </citation>
    <scope>NUCLEOTIDE SEQUENCE</scope>
    <source>
        <strain evidence="3">RCP-MX</strain>
    </source>
</reference>
<feature type="compositionally biased region" description="Basic and acidic residues" evidence="1">
    <location>
        <begin position="112"/>
        <end position="122"/>
    </location>
</feature>
<sequence length="339" mass="38625">MPCGVWWLYFWLCVYACTFPEAVEIINKIFSLQVDRIVYTRTGKQYQIRSEAEFNDWKAFALEEADNDWEISTDSTPRSLDKALPDKTQRATIIEEDSDSLARQKRTRTSKRRDQIRHDRFLTTRMGFPPRDPASPDPPSPVCHHSSIQHRRTQRRGPDPQQGTELLSEAVLQFHAAGNLLPAGSACSFVFWRCPRGYPVPTSQRDLTVWPEELDLDATSGEESTSSDDCVGPAGQLLLRVQWKGFGHEEDFWEWYEPNCRGNIKAEKYIKNKRLDAKLPSADPPEAEEEGHASPSDVTSPTDETRASEERSSAAGGPVSQRLRSRRCRRGRRSRSKAV</sequence>
<organism evidence="3 4">
    <name type="scientific">Paratrimastix pyriformis</name>
    <dbReference type="NCBI Taxonomy" id="342808"/>
    <lineage>
        <taxon>Eukaryota</taxon>
        <taxon>Metamonada</taxon>
        <taxon>Preaxostyla</taxon>
        <taxon>Paratrimastigidae</taxon>
        <taxon>Paratrimastix</taxon>
    </lineage>
</organism>
<feature type="compositionally biased region" description="Basic and acidic residues" evidence="1">
    <location>
        <begin position="79"/>
        <end position="89"/>
    </location>
</feature>
<evidence type="ECO:0008006" key="5">
    <source>
        <dbReference type="Google" id="ProtNLM"/>
    </source>
</evidence>
<proteinExistence type="predicted"/>
<feature type="region of interest" description="Disordered" evidence="1">
    <location>
        <begin position="278"/>
        <end position="339"/>
    </location>
</feature>
<accession>A0ABQ8UTM1</accession>
<name>A0ABQ8UTM1_9EUKA</name>